<evidence type="ECO:0000259" key="2">
    <source>
        <dbReference type="PROSITE" id="PS50911"/>
    </source>
</evidence>
<dbReference type="EMBL" id="JABEQJ010000036">
    <property type="protein sequence ID" value="MBB2162369.1"/>
    <property type="molecule type" value="Genomic_DNA"/>
</dbReference>
<dbReference type="SUPFAM" id="SSF54001">
    <property type="entry name" value="Cysteine proteinases"/>
    <property type="match status" value="1"/>
</dbReference>
<dbReference type="Pfam" id="PF05257">
    <property type="entry name" value="CHAP"/>
    <property type="match status" value="1"/>
</dbReference>
<name>A0A7W4IGD2_9PROT</name>
<accession>A0A7W4IGD2</accession>
<dbReference type="Gene3D" id="3.90.1720.10">
    <property type="entry name" value="endopeptidase domain like (from Nostoc punctiforme)"/>
    <property type="match status" value="1"/>
</dbReference>
<dbReference type="InterPro" id="IPR007921">
    <property type="entry name" value="CHAP_dom"/>
</dbReference>
<comment type="caution">
    <text evidence="3">The sequence shown here is derived from an EMBL/GenBank/DDBJ whole genome shotgun (WGS) entry which is preliminary data.</text>
</comment>
<evidence type="ECO:0000313" key="3">
    <source>
        <dbReference type="EMBL" id="MBB2162369.1"/>
    </source>
</evidence>
<dbReference type="AlphaFoldDB" id="A0A7W4IGD2"/>
<gene>
    <name evidence="3" type="ORF">HLH48_19780</name>
</gene>
<protein>
    <submittedName>
        <fullName evidence="3">CHAP domain-containing protein</fullName>
    </submittedName>
</protein>
<sequence length="256" mass="27865">MRAGGLGRAFLFSVAAASLGLVFSSHADARRTVRHTAHQAPIVHAAYAVHPVSAVRHGHHVAFRHGRHYEGGHVIQCVAFAKSASNVMLRGNAANWWYNAAGVYARGAAPESGSILNFRANRRMPLGHVAVVRQVVDSRTIVIDQSHWAQRGISRNVAVIDVSPNNDWTAVRVALNKSGAYGSIYPTYGFIYARPDGSGQIMTASSERSIPRTINDAPSDLRHPMHTTEVAEAPESLPRVIYGHAFREDAPNRAIR</sequence>
<keyword evidence="1" id="KW-0732">Signal</keyword>
<feature type="chain" id="PRO_5030692434" evidence="1">
    <location>
        <begin position="28"/>
        <end position="256"/>
    </location>
</feature>
<feature type="domain" description="Peptidase C51" evidence="2">
    <location>
        <begin position="52"/>
        <end position="172"/>
    </location>
</feature>
<dbReference type="Proteomes" id="UP000589085">
    <property type="component" value="Unassembled WGS sequence"/>
</dbReference>
<dbReference type="InterPro" id="IPR038765">
    <property type="entry name" value="Papain-like_cys_pep_sf"/>
</dbReference>
<proteinExistence type="predicted"/>
<dbReference type="PROSITE" id="PS50911">
    <property type="entry name" value="CHAP"/>
    <property type="match status" value="1"/>
</dbReference>
<evidence type="ECO:0000256" key="1">
    <source>
        <dbReference type="SAM" id="SignalP"/>
    </source>
</evidence>
<evidence type="ECO:0000313" key="4">
    <source>
        <dbReference type="Proteomes" id="UP000589085"/>
    </source>
</evidence>
<feature type="signal peptide" evidence="1">
    <location>
        <begin position="1"/>
        <end position="27"/>
    </location>
</feature>
<organism evidence="3 4">
    <name type="scientific">Gluconacetobacter sacchari</name>
    <dbReference type="NCBI Taxonomy" id="92759"/>
    <lineage>
        <taxon>Bacteria</taxon>
        <taxon>Pseudomonadati</taxon>
        <taxon>Pseudomonadota</taxon>
        <taxon>Alphaproteobacteria</taxon>
        <taxon>Acetobacterales</taxon>
        <taxon>Acetobacteraceae</taxon>
        <taxon>Gluconacetobacter</taxon>
    </lineage>
</organism>
<reference evidence="3 4" key="1">
    <citation type="submission" date="2020-04" db="EMBL/GenBank/DDBJ databases">
        <title>Description of novel Gluconacetobacter.</title>
        <authorList>
            <person name="Sombolestani A."/>
        </authorList>
    </citation>
    <scope>NUCLEOTIDE SEQUENCE [LARGE SCALE GENOMIC DNA]</scope>
    <source>
        <strain evidence="3 4">LMG 19747</strain>
    </source>
</reference>